<evidence type="ECO:0000313" key="3">
    <source>
        <dbReference type="EMBL" id="JAU66425.1"/>
    </source>
</evidence>
<evidence type="ECO:0000256" key="1">
    <source>
        <dbReference type="ARBA" id="ARBA00022679"/>
    </source>
</evidence>
<dbReference type="GO" id="GO:0016747">
    <property type="term" value="F:acyltransferase activity, transferring groups other than amino-acyl groups"/>
    <property type="evidence" value="ECO:0007669"/>
    <property type="project" value="UniProtKB-ARBA"/>
</dbReference>
<accession>A0A1J3HDM3</accession>
<keyword evidence="1 3" id="KW-0808">Transferase</keyword>
<gene>
    <name evidence="3" type="ORF">LE_TR5389_c11_g1_i1_g.18712</name>
</gene>
<evidence type="ECO:0000256" key="2">
    <source>
        <dbReference type="ARBA" id="ARBA00023315"/>
    </source>
</evidence>
<dbReference type="SUPFAM" id="SSF52777">
    <property type="entry name" value="CoA-dependent acyltransferases"/>
    <property type="match status" value="1"/>
</dbReference>
<name>A0A1J3HDM3_NOCCA</name>
<sequence>MFAGGKEPDNPKTLKHLITPKISPDNFRFTFELSRENIQKLRERLKRDQSSSDSKQLRLSTFVITFSYAFTCLVRSRGGDPKRPVEFRFAVDCRSLLVDPPVPSSYFGNCVSAVVSGPLTATTFMAEDGFLAAARFVSDSVEELDETVAWKLPKVLKDSASPFGSKLLTVAGSTRFGVYGLDFGWGRPEKVEIVSIDQGSISMAESRDGSGGVEIGFSLKKYEIDVLIDLLRDGLKD</sequence>
<proteinExistence type="predicted"/>
<dbReference type="Gene3D" id="3.30.559.10">
    <property type="entry name" value="Chloramphenicol acetyltransferase-like domain"/>
    <property type="match status" value="1"/>
</dbReference>
<dbReference type="InterPro" id="IPR023213">
    <property type="entry name" value="CAT-like_dom_sf"/>
</dbReference>
<dbReference type="Pfam" id="PF02458">
    <property type="entry name" value="Transferase"/>
    <property type="match status" value="1"/>
</dbReference>
<dbReference type="PANTHER" id="PTHR31625">
    <property type="match status" value="1"/>
</dbReference>
<organism evidence="3">
    <name type="scientific">Noccaea caerulescens</name>
    <name type="common">Alpine penny-cress</name>
    <name type="synonym">Thlaspi caerulescens</name>
    <dbReference type="NCBI Taxonomy" id="107243"/>
    <lineage>
        <taxon>Eukaryota</taxon>
        <taxon>Viridiplantae</taxon>
        <taxon>Streptophyta</taxon>
        <taxon>Embryophyta</taxon>
        <taxon>Tracheophyta</taxon>
        <taxon>Spermatophyta</taxon>
        <taxon>Magnoliopsida</taxon>
        <taxon>eudicotyledons</taxon>
        <taxon>Gunneridae</taxon>
        <taxon>Pentapetalae</taxon>
        <taxon>rosids</taxon>
        <taxon>malvids</taxon>
        <taxon>Brassicales</taxon>
        <taxon>Brassicaceae</taxon>
        <taxon>Coluteocarpeae</taxon>
        <taxon>Noccaea</taxon>
    </lineage>
</organism>
<reference evidence="3" key="1">
    <citation type="submission" date="2016-07" db="EMBL/GenBank/DDBJ databases">
        <title>De novo transcriptome assembly of four accessions of the metal hyperaccumulator plant Noccaea caerulescens.</title>
        <authorList>
            <person name="Blande D."/>
            <person name="Halimaa P."/>
            <person name="Tervahauta A.I."/>
            <person name="Aarts M.G."/>
            <person name="Karenlampi S.O."/>
        </authorList>
    </citation>
    <scope>NUCLEOTIDE SEQUENCE</scope>
</reference>
<protein>
    <submittedName>
        <fullName evidence="3">Phenolic glucoside malonyltransferase 1</fullName>
    </submittedName>
</protein>
<dbReference type="EMBL" id="GEVL01010916">
    <property type="protein sequence ID" value="JAU66425.1"/>
    <property type="molecule type" value="Transcribed_RNA"/>
</dbReference>
<dbReference type="InterPro" id="IPR051504">
    <property type="entry name" value="Plant_metabolite_acyltrans"/>
</dbReference>
<dbReference type="AlphaFoldDB" id="A0A1J3HDM3"/>
<keyword evidence="2" id="KW-0012">Acyltransferase</keyword>